<reference evidence="3" key="1">
    <citation type="submission" date="2017-02" db="EMBL/GenBank/DDBJ databases">
        <title>Delineation of Paenibacillus larvae strains originating from foulbrood outbreaks.</title>
        <authorList>
            <person name="Beims H."/>
            <person name="Bunk B."/>
            <person name="Sproeer C."/>
            <person name="Mohr K.I."/>
            <person name="Pradella S."/>
            <person name="Guenther G."/>
            <person name="Rohde M."/>
            <person name="von der Ohe W."/>
            <person name="Steinert M."/>
        </authorList>
    </citation>
    <scope>NUCLEOTIDE SEQUENCE [LARGE SCALE GENOMIC DNA]</scope>
    <source>
        <strain evidence="3">Eric_III</strain>
    </source>
</reference>
<evidence type="ECO:0000313" key="2">
    <source>
        <dbReference type="EMBL" id="AVF26408.1"/>
    </source>
</evidence>
<keyword evidence="1" id="KW-0472">Membrane</keyword>
<dbReference type="AlphaFoldDB" id="A0A2L1U0K9"/>
<feature type="transmembrane region" description="Helical" evidence="1">
    <location>
        <begin position="7"/>
        <end position="27"/>
    </location>
</feature>
<name>A0A2L1U0K9_9BACL</name>
<gene>
    <name evidence="2" type="ORF">ERICIII_02247</name>
</gene>
<proteinExistence type="predicted"/>
<dbReference type="InterPro" id="IPR011045">
    <property type="entry name" value="N2O_reductase_N"/>
</dbReference>
<dbReference type="SUPFAM" id="SSF50974">
    <property type="entry name" value="Nitrous oxide reductase, N-terminal domain"/>
    <property type="match status" value="1"/>
</dbReference>
<keyword evidence="1" id="KW-0812">Transmembrane</keyword>
<sequence>MKKKKKKYGLMLAILATAIVITCFIMVKDGAGKSGLQITKTGEVPGDIIYTYGHPLNSPSEVVWIKDGHYQHHTILKGAIGIGYIQADKKGNLWTPSTRNNKLYKLTPDYKVETSTTPGQTQKFKIIEGARISSHSSGDRNYHLLNYVSEAKSFQMKLEGFLREFTKEGDKLYIFADLIAKEKSVLYVLDIPSEKVINTIPLPEGVADDMVVYQDKVVLATKTSLTVVDRSDWKVSTVKLSYPDVRPVSLYNRNGHLYVALRSDVDLSGLKLIKMDSNFKEISKVDLGIVHSGGDQFKDDKYYVYSGEGDPEKKFSGELSVYQLDTWEKIGSLILPIGPKKFNVSGFTVL</sequence>
<dbReference type="STRING" id="147375.BXP28_20955"/>
<dbReference type="Proteomes" id="UP000239833">
    <property type="component" value="Chromosome"/>
</dbReference>
<evidence type="ECO:0000313" key="3">
    <source>
        <dbReference type="Proteomes" id="UP000239833"/>
    </source>
</evidence>
<keyword evidence="1" id="KW-1133">Transmembrane helix</keyword>
<dbReference type="RefSeq" id="WP_079940661.1">
    <property type="nucleotide sequence ID" value="NZ_CP019655.1"/>
</dbReference>
<evidence type="ECO:0000256" key="1">
    <source>
        <dbReference type="SAM" id="Phobius"/>
    </source>
</evidence>
<protein>
    <submittedName>
        <fullName evidence="2">Uncharacterized protein</fullName>
    </submittedName>
</protein>
<dbReference type="GeneID" id="64218957"/>
<accession>A0A2L1U0K9</accession>
<dbReference type="EMBL" id="CP019655">
    <property type="protein sequence ID" value="AVF26408.1"/>
    <property type="molecule type" value="Genomic_DNA"/>
</dbReference>
<organism evidence="2 3">
    <name type="scientific">Paenibacillus larvae subsp. larvae</name>
    <dbReference type="NCBI Taxonomy" id="147375"/>
    <lineage>
        <taxon>Bacteria</taxon>
        <taxon>Bacillati</taxon>
        <taxon>Bacillota</taxon>
        <taxon>Bacilli</taxon>
        <taxon>Bacillales</taxon>
        <taxon>Paenibacillaceae</taxon>
        <taxon>Paenibacillus</taxon>
    </lineage>
</organism>